<gene>
    <name evidence="3" type="ORF">L2K70_09015</name>
</gene>
<reference evidence="3 4" key="1">
    <citation type="submission" date="2022-01" db="EMBL/GenBank/DDBJ databases">
        <title>Nocardioides sp. nov., an actinomycete isolated from mining soil.</title>
        <authorList>
            <person name="Liu L."/>
        </authorList>
    </citation>
    <scope>NUCLEOTIDE SEQUENCE [LARGE SCALE GENOMIC DNA]</scope>
    <source>
        <strain evidence="3 4">KLBMP 9356</strain>
    </source>
</reference>
<name>A0ABS9H945_9ACTN</name>
<proteinExistence type="inferred from homology"/>
<dbReference type="InterPro" id="IPR013538">
    <property type="entry name" value="ASHA1/2-like_C"/>
</dbReference>
<dbReference type="Proteomes" id="UP001201161">
    <property type="component" value="Unassembled WGS sequence"/>
</dbReference>
<dbReference type="Pfam" id="PF08327">
    <property type="entry name" value="AHSA1"/>
    <property type="match status" value="1"/>
</dbReference>
<dbReference type="SUPFAM" id="SSF55961">
    <property type="entry name" value="Bet v1-like"/>
    <property type="match status" value="1"/>
</dbReference>
<sequence>MKLLGTMRRIDDTRGAVRVEDVYDTDIQDLWEACTDPGRLSRWIAEVSGDLREGGTVQLVFTSTWTGPAVIQVCEAPHHLLLTTQPGTDEEGQVEAWLTEEGSGCRMVVEERGLPGDELHYYGAGWQAHLEDLRSSLASDDPVHPGGFASDRPASDWHARWTDLTTTYEGAPVA</sequence>
<comment type="similarity">
    <text evidence="1">Belongs to the AHA1 family.</text>
</comment>
<feature type="domain" description="Activator of Hsp90 ATPase homologue 1/2-like C-terminal" evidence="2">
    <location>
        <begin position="25"/>
        <end position="136"/>
    </location>
</feature>
<dbReference type="InterPro" id="IPR023393">
    <property type="entry name" value="START-like_dom_sf"/>
</dbReference>
<evidence type="ECO:0000313" key="4">
    <source>
        <dbReference type="Proteomes" id="UP001201161"/>
    </source>
</evidence>
<keyword evidence="4" id="KW-1185">Reference proteome</keyword>
<accession>A0ABS9H945</accession>
<evidence type="ECO:0000313" key="3">
    <source>
        <dbReference type="EMBL" id="MCF6377745.1"/>
    </source>
</evidence>
<dbReference type="RefSeq" id="WP_236401452.1">
    <property type="nucleotide sequence ID" value="NZ_JAKJHZ010000005.1"/>
</dbReference>
<evidence type="ECO:0000256" key="1">
    <source>
        <dbReference type="ARBA" id="ARBA00006817"/>
    </source>
</evidence>
<comment type="caution">
    <text evidence="3">The sequence shown here is derived from an EMBL/GenBank/DDBJ whole genome shotgun (WGS) entry which is preliminary data.</text>
</comment>
<organism evidence="3 4">
    <name type="scientific">Nocardioides potassii</name>
    <dbReference type="NCBI Taxonomy" id="2911371"/>
    <lineage>
        <taxon>Bacteria</taxon>
        <taxon>Bacillati</taxon>
        <taxon>Actinomycetota</taxon>
        <taxon>Actinomycetes</taxon>
        <taxon>Propionibacteriales</taxon>
        <taxon>Nocardioidaceae</taxon>
        <taxon>Nocardioides</taxon>
    </lineage>
</organism>
<protein>
    <submittedName>
        <fullName evidence="3">SRPBCC domain-containing protein</fullName>
    </submittedName>
</protein>
<evidence type="ECO:0000259" key="2">
    <source>
        <dbReference type="Pfam" id="PF08327"/>
    </source>
</evidence>
<dbReference type="Gene3D" id="3.30.530.20">
    <property type="match status" value="1"/>
</dbReference>
<dbReference type="EMBL" id="JAKJHZ010000005">
    <property type="protein sequence ID" value="MCF6377745.1"/>
    <property type="molecule type" value="Genomic_DNA"/>
</dbReference>